<accession>A0A165YL64</accession>
<dbReference type="STRING" id="33936.AZI98_06465"/>
<dbReference type="EMBL" id="LWBR01000013">
    <property type="protein sequence ID" value="KZN97196.1"/>
    <property type="molecule type" value="Genomic_DNA"/>
</dbReference>
<reference evidence="4 5" key="1">
    <citation type="submission" date="2016-04" db="EMBL/GenBank/DDBJ databases">
        <title>Draft genome sequence of Aeribacillus pallidus 8m3 from petroleum reservoir.</title>
        <authorList>
            <person name="Poltaraus A.B."/>
            <person name="Nazina T.N."/>
            <person name="Tourova T.P."/>
            <person name="Malakho S.M."/>
            <person name="Korshunova A.V."/>
            <person name="Sokolova D.S."/>
        </authorList>
    </citation>
    <scope>NUCLEOTIDE SEQUENCE [LARGE SCALE GENOMIC DNA]</scope>
    <source>
        <strain evidence="4 5">8m3</strain>
    </source>
</reference>
<gene>
    <name evidence="4" type="ORF">AZI98_06465</name>
</gene>
<name>A0A161VXQ0_9BACI</name>
<comment type="caution">
    <text evidence="4">The sequence shown here is derived from an EMBL/GenBank/DDBJ whole genome shotgun (WGS) entry which is preliminary data.</text>
</comment>
<keyword evidence="5" id="KW-1185">Reference proteome</keyword>
<proteinExistence type="predicted"/>
<dbReference type="SMART" id="SM00909">
    <property type="entry name" value="Germane"/>
    <property type="match status" value="2"/>
</dbReference>
<sequence>MPKNRWVNVTAAVLATFVLLSGCSSFGSKSSKQEIDPPQDITYLEDGDQLDQQLDSEKSTSDKEESSKETVKRVLYLIDKNGMVVPQTLELPNTKEVAKQAVEYLVAGGPVSNILPNGFRAVLPEDTVVKGVDIKDGTAIVDFSNEFTNYKPEDEEKILQAITWTLTQFKNINKVKLWVNGHELKEMPVNGTPIGEGTTRKDGINIDTSDAVDITDTHPLTVYYIGEEGDNVYYVPVTKRISNEEKDEVVAAVNALVEGPDRSSGLLSEFQSEVKLIEKPKYEDGQVTLNFNEAIYGSYDEEKKIVSNHVINSLVLTLTEQEGIEKVALKVNGKQDLVNEDGKSLSEPVSRPENVNTGSF</sequence>
<feature type="signal peptide" evidence="2">
    <location>
        <begin position="1"/>
        <end position="26"/>
    </location>
</feature>
<dbReference type="PROSITE" id="PS51257">
    <property type="entry name" value="PROKAR_LIPOPROTEIN"/>
    <property type="match status" value="1"/>
</dbReference>
<feature type="chain" id="PRO_5038419232" evidence="2">
    <location>
        <begin position="27"/>
        <end position="360"/>
    </location>
</feature>
<dbReference type="AlphaFoldDB" id="A0A161VXQ0"/>
<dbReference type="InterPro" id="IPR019606">
    <property type="entry name" value="GerMN"/>
</dbReference>
<organism evidence="4 5">
    <name type="scientific">Aeribacillus pallidus</name>
    <dbReference type="NCBI Taxonomy" id="33936"/>
    <lineage>
        <taxon>Bacteria</taxon>
        <taxon>Bacillati</taxon>
        <taxon>Bacillota</taxon>
        <taxon>Bacilli</taxon>
        <taxon>Bacillales</taxon>
        <taxon>Bacillaceae</taxon>
        <taxon>Aeribacillus</taxon>
    </lineage>
</organism>
<evidence type="ECO:0000256" key="2">
    <source>
        <dbReference type="SAM" id="SignalP"/>
    </source>
</evidence>
<feature type="domain" description="GerMN" evidence="3">
    <location>
        <begin position="249"/>
        <end position="340"/>
    </location>
</feature>
<dbReference type="RefSeq" id="WP_063387449.1">
    <property type="nucleotide sequence ID" value="NZ_LVHY01000164.1"/>
</dbReference>
<evidence type="ECO:0000256" key="1">
    <source>
        <dbReference type="SAM" id="MobiDB-lite"/>
    </source>
</evidence>
<dbReference type="OrthoDB" id="1715058at2"/>
<keyword evidence="2" id="KW-0732">Signal</keyword>
<feature type="domain" description="GerMN" evidence="3">
    <location>
        <begin position="98"/>
        <end position="188"/>
    </location>
</feature>
<accession>A0A161VXQ0</accession>
<protein>
    <submittedName>
        <fullName evidence="4">Sporulation protein</fullName>
    </submittedName>
</protein>
<feature type="region of interest" description="Disordered" evidence="1">
    <location>
        <begin position="340"/>
        <end position="360"/>
    </location>
</feature>
<dbReference type="Proteomes" id="UP000076476">
    <property type="component" value="Unassembled WGS sequence"/>
</dbReference>
<evidence type="ECO:0000313" key="4">
    <source>
        <dbReference type="EMBL" id="KZN97196.1"/>
    </source>
</evidence>
<evidence type="ECO:0000313" key="5">
    <source>
        <dbReference type="Proteomes" id="UP000076476"/>
    </source>
</evidence>
<dbReference type="Pfam" id="PF10646">
    <property type="entry name" value="Germane"/>
    <property type="match status" value="2"/>
</dbReference>
<evidence type="ECO:0000259" key="3">
    <source>
        <dbReference type="SMART" id="SM00909"/>
    </source>
</evidence>